<evidence type="ECO:0000313" key="3">
    <source>
        <dbReference type="Proteomes" id="UP000564806"/>
    </source>
</evidence>
<keyword evidence="1" id="KW-0472">Membrane</keyword>
<keyword evidence="1" id="KW-0812">Transmembrane</keyword>
<accession>A0A850EVH4</accession>
<evidence type="ECO:0000256" key="1">
    <source>
        <dbReference type="SAM" id="Phobius"/>
    </source>
</evidence>
<dbReference type="RefSeq" id="WP_175373276.1">
    <property type="nucleotide sequence ID" value="NZ_JABWCS010000216.1"/>
</dbReference>
<organism evidence="2 3">
    <name type="scientific">Paenibacillus agri</name>
    <dbReference type="NCBI Taxonomy" id="2744309"/>
    <lineage>
        <taxon>Bacteria</taxon>
        <taxon>Bacillati</taxon>
        <taxon>Bacillota</taxon>
        <taxon>Bacilli</taxon>
        <taxon>Bacillales</taxon>
        <taxon>Paenibacillaceae</taxon>
        <taxon>Paenibacillus</taxon>
    </lineage>
</organism>
<keyword evidence="3" id="KW-1185">Reference proteome</keyword>
<name>A0A850EVH4_9BACL</name>
<dbReference type="AlphaFoldDB" id="A0A850EVH4"/>
<dbReference type="EMBL" id="JABWCS010000216">
    <property type="protein sequence ID" value="NUU62832.1"/>
    <property type="molecule type" value="Genomic_DNA"/>
</dbReference>
<dbReference type="Proteomes" id="UP000564806">
    <property type="component" value="Unassembled WGS sequence"/>
</dbReference>
<evidence type="ECO:0000313" key="2">
    <source>
        <dbReference type="EMBL" id="NUU62832.1"/>
    </source>
</evidence>
<gene>
    <name evidence="2" type="ORF">HPT30_21015</name>
</gene>
<sequence length="56" mass="6366">MSDLDRRYKELEERVARLEGLSPRGPQKFVWTTLSVIIGLFIILFIVGIVQFVSAG</sequence>
<proteinExistence type="predicted"/>
<comment type="caution">
    <text evidence="2">The sequence shown here is derived from an EMBL/GenBank/DDBJ whole genome shotgun (WGS) entry which is preliminary data.</text>
</comment>
<feature type="transmembrane region" description="Helical" evidence="1">
    <location>
        <begin position="29"/>
        <end position="53"/>
    </location>
</feature>
<keyword evidence="1" id="KW-1133">Transmembrane helix</keyword>
<reference evidence="2" key="1">
    <citation type="submission" date="2020-06" db="EMBL/GenBank/DDBJ databases">
        <title>Paenibacillus sp. nov., isolated from soil.</title>
        <authorList>
            <person name="Seo Y.L."/>
        </authorList>
    </citation>
    <scope>NUCLEOTIDE SEQUENCE [LARGE SCALE GENOMIC DNA]</scope>
    <source>
        <strain evidence="2">JW14</strain>
    </source>
</reference>
<protein>
    <submittedName>
        <fullName evidence="2">Uncharacterized protein</fullName>
    </submittedName>
</protein>